<dbReference type="InterPro" id="IPR029044">
    <property type="entry name" value="Nucleotide-diphossugar_trans"/>
</dbReference>
<comment type="domain">
    <text evidence="8">The N-terminal domain determines nucleotide recognition and specific binding, while the C-terminal domain determines the specific binding to the target protein.</text>
</comment>
<feature type="binding site" evidence="8">
    <location>
        <position position="23"/>
    </location>
    <ligand>
        <name>GTP</name>
        <dbReference type="ChEBI" id="CHEBI:37565"/>
    </ligand>
</feature>
<name>I8RFG3_9FIRM</name>
<dbReference type="PANTHER" id="PTHR19136">
    <property type="entry name" value="MOLYBDENUM COFACTOR GUANYLYLTRANSFERASE"/>
    <property type="match status" value="1"/>
</dbReference>
<comment type="caution">
    <text evidence="10">The sequence shown here is derived from an EMBL/GenBank/DDBJ whole genome shotgun (WGS) entry which is preliminary data.</text>
</comment>
<feature type="domain" description="MobA-like NTP transferase" evidence="9">
    <location>
        <begin position="8"/>
        <end position="152"/>
    </location>
</feature>
<dbReference type="GO" id="GO:0005737">
    <property type="term" value="C:cytoplasm"/>
    <property type="evidence" value="ECO:0007669"/>
    <property type="project" value="UniProtKB-SubCell"/>
</dbReference>
<dbReference type="AlphaFoldDB" id="I8RFG3"/>
<dbReference type="InterPro" id="IPR025877">
    <property type="entry name" value="MobA-like_NTP_Trfase"/>
</dbReference>
<keyword evidence="7 8" id="KW-0501">Molybdenum cofactor biosynthesis</keyword>
<keyword evidence="3 8" id="KW-0479">Metal-binding</keyword>
<comment type="subcellular location">
    <subcellularLocation>
        <location evidence="8">Cytoplasm</location>
    </subcellularLocation>
</comment>
<dbReference type="GO" id="GO:0005525">
    <property type="term" value="F:GTP binding"/>
    <property type="evidence" value="ECO:0007669"/>
    <property type="project" value="UniProtKB-UniRule"/>
</dbReference>
<comment type="similarity">
    <text evidence="8">Belongs to the MobA family.</text>
</comment>
<keyword evidence="4 8" id="KW-0547">Nucleotide-binding</keyword>
<dbReference type="PATRIC" id="fig|1149862.3.peg.3922"/>
<evidence type="ECO:0000313" key="11">
    <source>
        <dbReference type="Proteomes" id="UP000004324"/>
    </source>
</evidence>
<gene>
    <name evidence="8" type="primary">mobA</name>
    <name evidence="10" type="ORF">FB4_0916</name>
</gene>
<dbReference type="OrthoDB" id="9788394at2"/>
<keyword evidence="5 8" id="KW-0460">Magnesium</keyword>
<comment type="catalytic activity">
    <reaction evidence="8">
        <text>Mo-molybdopterin + GTP + H(+) = Mo-molybdopterin guanine dinucleotide + diphosphate</text>
        <dbReference type="Rhea" id="RHEA:34243"/>
        <dbReference type="ChEBI" id="CHEBI:15378"/>
        <dbReference type="ChEBI" id="CHEBI:33019"/>
        <dbReference type="ChEBI" id="CHEBI:37565"/>
        <dbReference type="ChEBI" id="CHEBI:71302"/>
        <dbReference type="ChEBI" id="CHEBI:71310"/>
        <dbReference type="EC" id="2.7.7.77"/>
    </reaction>
</comment>
<evidence type="ECO:0000256" key="8">
    <source>
        <dbReference type="HAMAP-Rule" id="MF_00316"/>
    </source>
</evidence>
<feature type="binding site" evidence="8">
    <location>
        <position position="96"/>
    </location>
    <ligand>
        <name>Mg(2+)</name>
        <dbReference type="ChEBI" id="CHEBI:18420"/>
    </ligand>
</feature>
<dbReference type="HAMAP" id="MF_00316">
    <property type="entry name" value="MobA"/>
    <property type="match status" value="1"/>
</dbReference>
<protein>
    <recommendedName>
        <fullName evidence="8">Probable molybdenum cofactor guanylyltransferase</fullName>
        <shortName evidence="8">MoCo guanylyltransferase</shortName>
        <ecNumber evidence="8">2.7.7.77</ecNumber>
    </recommendedName>
    <alternativeName>
        <fullName evidence="8">GTP:molybdopterin guanylyltransferase</fullName>
    </alternativeName>
    <alternativeName>
        <fullName evidence="8">Mo-MPT guanylyltransferase</fullName>
    </alternativeName>
    <alternativeName>
        <fullName evidence="8">Molybdopterin guanylyltransferase</fullName>
    </alternativeName>
    <alternativeName>
        <fullName evidence="8">Molybdopterin-guanine dinucleotide synthase</fullName>
        <shortName evidence="8">MGD synthase</shortName>
    </alternativeName>
</protein>
<accession>I8RFG3</accession>
<keyword evidence="6 8" id="KW-0342">GTP-binding</keyword>
<dbReference type="Pfam" id="PF12804">
    <property type="entry name" value="NTP_transf_3"/>
    <property type="match status" value="1"/>
</dbReference>
<keyword evidence="1 8" id="KW-0963">Cytoplasm</keyword>
<keyword evidence="2 8" id="KW-0808">Transferase</keyword>
<evidence type="ECO:0000256" key="6">
    <source>
        <dbReference type="ARBA" id="ARBA00023134"/>
    </source>
</evidence>
<evidence type="ECO:0000259" key="9">
    <source>
        <dbReference type="Pfam" id="PF12804"/>
    </source>
</evidence>
<feature type="binding site" evidence="8">
    <location>
        <position position="96"/>
    </location>
    <ligand>
        <name>GTP</name>
        <dbReference type="ChEBI" id="CHEBI:37565"/>
    </ligand>
</feature>
<evidence type="ECO:0000256" key="7">
    <source>
        <dbReference type="ARBA" id="ARBA00023150"/>
    </source>
</evidence>
<dbReference type="Gene3D" id="3.90.550.10">
    <property type="entry name" value="Spore Coat Polysaccharide Biosynthesis Protein SpsA, Chain A"/>
    <property type="match status" value="1"/>
</dbReference>
<proteinExistence type="inferred from homology"/>
<organism evidence="10 11">
    <name type="scientific">Pelosinus fermentans B4</name>
    <dbReference type="NCBI Taxonomy" id="1149862"/>
    <lineage>
        <taxon>Bacteria</taxon>
        <taxon>Bacillati</taxon>
        <taxon>Bacillota</taxon>
        <taxon>Negativicutes</taxon>
        <taxon>Selenomonadales</taxon>
        <taxon>Sporomusaceae</taxon>
        <taxon>Pelosinus</taxon>
    </lineage>
</organism>
<evidence type="ECO:0000256" key="5">
    <source>
        <dbReference type="ARBA" id="ARBA00022842"/>
    </source>
</evidence>
<dbReference type="GO" id="GO:0006777">
    <property type="term" value="P:Mo-molybdopterin cofactor biosynthetic process"/>
    <property type="evidence" value="ECO:0007669"/>
    <property type="project" value="UniProtKB-KW"/>
</dbReference>
<feature type="binding site" evidence="8">
    <location>
        <position position="67"/>
    </location>
    <ligand>
        <name>GTP</name>
        <dbReference type="ChEBI" id="CHEBI:37565"/>
    </ligand>
</feature>
<keyword evidence="11" id="KW-1185">Reference proteome</keyword>
<evidence type="ECO:0000256" key="4">
    <source>
        <dbReference type="ARBA" id="ARBA00022741"/>
    </source>
</evidence>
<dbReference type="Proteomes" id="UP000004324">
    <property type="component" value="Unassembled WGS sequence"/>
</dbReference>
<dbReference type="CDD" id="cd02503">
    <property type="entry name" value="MobA"/>
    <property type="match status" value="1"/>
</dbReference>
<dbReference type="InterPro" id="IPR013482">
    <property type="entry name" value="Molybde_CF_guanTrfase"/>
</dbReference>
<dbReference type="GO" id="GO:0061603">
    <property type="term" value="F:molybdenum cofactor guanylyltransferase activity"/>
    <property type="evidence" value="ECO:0007669"/>
    <property type="project" value="UniProtKB-EC"/>
</dbReference>
<comment type="function">
    <text evidence="8">Transfers a GMP moiety from GTP to Mo-molybdopterin (Mo-MPT) cofactor (Moco or molybdenum cofactor) to form Mo-molybdopterin guanine dinucleotide (Mo-MGD) cofactor.</text>
</comment>
<comment type="caution">
    <text evidence="8">Lacks conserved residue(s) required for the propagation of feature annotation.</text>
</comment>
<dbReference type="PANTHER" id="PTHR19136:SF81">
    <property type="entry name" value="MOLYBDENUM COFACTOR GUANYLYLTRANSFERASE"/>
    <property type="match status" value="1"/>
</dbReference>
<dbReference type="SUPFAM" id="SSF53448">
    <property type="entry name" value="Nucleotide-diphospho-sugar transferases"/>
    <property type="match status" value="1"/>
</dbReference>
<feature type="binding site" evidence="8">
    <location>
        <begin position="11"/>
        <end position="13"/>
    </location>
    <ligand>
        <name>GTP</name>
        <dbReference type="ChEBI" id="CHEBI:37565"/>
    </ligand>
</feature>
<comment type="cofactor">
    <cofactor evidence="8">
        <name>Mg(2+)</name>
        <dbReference type="ChEBI" id="CHEBI:18420"/>
    </cofactor>
</comment>
<evidence type="ECO:0000256" key="1">
    <source>
        <dbReference type="ARBA" id="ARBA00022490"/>
    </source>
</evidence>
<dbReference type="RefSeq" id="WP_007937430.1">
    <property type="nucleotide sequence ID" value="NZ_AKVJ01000066.1"/>
</dbReference>
<dbReference type="EC" id="2.7.7.77" evidence="8"/>
<reference evidence="10 11" key="1">
    <citation type="journal article" date="2012" name="J. Bacteriol.">
        <title>Draft Genome Sequences for Two Metal-Reducing Pelosinus fermentans Strains Isolated from a Cr(VI)-Contaminated Site and for Type Strain R7.</title>
        <authorList>
            <person name="Brown S.D."/>
            <person name="Podar M."/>
            <person name="Klingeman D.M."/>
            <person name="Johnson C.M."/>
            <person name="Yang Z.K."/>
            <person name="Utturkar S.M."/>
            <person name="Land M.L."/>
            <person name="Mosher J.J."/>
            <person name="Hurt R.A.Jr."/>
            <person name="Phelps T.J."/>
            <person name="Palumbo A.V."/>
            <person name="Arkin A.P."/>
            <person name="Hazen T.C."/>
            <person name="Elias D.A."/>
        </authorList>
    </citation>
    <scope>NUCLEOTIDE SEQUENCE [LARGE SCALE GENOMIC DNA]</scope>
    <source>
        <strain evidence="10 11">B4</strain>
    </source>
</reference>
<evidence type="ECO:0000313" key="10">
    <source>
        <dbReference type="EMBL" id="EIW16405.1"/>
    </source>
</evidence>
<dbReference type="GO" id="GO:0046872">
    <property type="term" value="F:metal ion binding"/>
    <property type="evidence" value="ECO:0007669"/>
    <property type="project" value="UniProtKB-KW"/>
</dbReference>
<evidence type="ECO:0000256" key="3">
    <source>
        <dbReference type="ARBA" id="ARBA00022723"/>
    </source>
</evidence>
<evidence type="ECO:0000256" key="2">
    <source>
        <dbReference type="ARBA" id="ARBA00022679"/>
    </source>
</evidence>
<sequence length="217" mass="24495">MNQQQISAVILAGGNSTRMGQDKASLPWGDHDILHSIIECMEKISQDILVISNQPRSLPSSVRVLRDIIPQCGPLSGIHAGLHYAQYATAFVISCDMPFVIPEAVQTILNYAAANKERDAVLPLYHGKIQPLFASYQKSSLPVIEQALCAGHYKVSSLCSLLNCFYLLEEFWPPTINLELLFKNLNSFPDYQQAYMYKKNASRPLKIRPFEPRRREE</sequence>
<dbReference type="EMBL" id="AKVJ01000066">
    <property type="protein sequence ID" value="EIW16405.1"/>
    <property type="molecule type" value="Genomic_DNA"/>
</dbReference>